<dbReference type="RefSeq" id="WP_354698795.1">
    <property type="nucleotide sequence ID" value="NZ_CP114014.1"/>
</dbReference>
<dbReference type="Pfam" id="PF05226">
    <property type="entry name" value="CHASE2"/>
    <property type="match status" value="1"/>
</dbReference>
<dbReference type="Pfam" id="PF00211">
    <property type="entry name" value="Guanylate_cyc"/>
    <property type="match status" value="1"/>
</dbReference>
<dbReference type="AlphaFoldDB" id="A0AAU7B152"/>
<dbReference type="CDD" id="cd07302">
    <property type="entry name" value="CHD"/>
    <property type="match status" value="1"/>
</dbReference>
<feature type="transmembrane region" description="Helical" evidence="2">
    <location>
        <begin position="284"/>
        <end position="303"/>
    </location>
</feature>
<evidence type="ECO:0000256" key="2">
    <source>
        <dbReference type="SAM" id="Phobius"/>
    </source>
</evidence>
<dbReference type="InterPro" id="IPR001054">
    <property type="entry name" value="A/G_cyclase"/>
</dbReference>
<dbReference type="GO" id="GO:0004016">
    <property type="term" value="F:adenylate cyclase activity"/>
    <property type="evidence" value="ECO:0007669"/>
    <property type="project" value="UniProtKB-ARBA"/>
</dbReference>
<organism evidence="4">
    <name type="scientific">Paraconexibacter sp. AEG42_29</name>
    <dbReference type="NCBI Taxonomy" id="2997339"/>
    <lineage>
        <taxon>Bacteria</taxon>
        <taxon>Bacillati</taxon>
        <taxon>Actinomycetota</taxon>
        <taxon>Thermoleophilia</taxon>
        <taxon>Solirubrobacterales</taxon>
        <taxon>Paraconexibacteraceae</taxon>
        <taxon>Paraconexibacter</taxon>
    </lineage>
</organism>
<proteinExistence type="inferred from homology"/>
<evidence type="ECO:0000313" key="4">
    <source>
        <dbReference type="EMBL" id="XAY07605.1"/>
    </source>
</evidence>
<accession>A0AAU7B152</accession>
<feature type="domain" description="Guanylate cyclase" evidence="3">
    <location>
        <begin position="400"/>
        <end position="531"/>
    </location>
</feature>
<comment type="similarity">
    <text evidence="1">Belongs to the adenylyl cyclase class-3 family.</text>
</comment>
<feature type="transmembrane region" description="Helical" evidence="2">
    <location>
        <begin position="335"/>
        <end position="357"/>
    </location>
</feature>
<dbReference type="PANTHER" id="PTHR43081:SF1">
    <property type="entry name" value="ADENYLATE CYCLASE, TERMINAL-DIFFERENTIATION SPECIFIC"/>
    <property type="match status" value="1"/>
</dbReference>
<dbReference type="Gene3D" id="3.30.70.1230">
    <property type="entry name" value="Nucleotide cyclase"/>
    <property type="match status" value="1"/>
</dbReference>
<dbReference type="SUPFAM" id="SSF55073">
    <property type="entry name" value="Nucleotide cyclase"/>
    <property type="match status" value="1"/>
</dbReference>
<sequence length="580" mass="61111">MRGRRQRQRTALLLLVAALAGTFGAVGHGTSLMRRPELASVDARFGIRGTQAPPSDVVVVALDDASIDRLDQSVPIQRRLHARVIDRLSRAGAKVIAYDFDFLTPTTARDDNALITALRRARGVILAATQITEDGETDTLGGDETRAYARVTVATPNFLPPNARRATIRRLPLDVLGVPNFAVAVARRAGAAIPRDEFDGDGMWIDFPGPEGTFTTLPFADVVEGRRAWSAAAVRGKVVIVGASASVIQDVRSTPLGDGVPGAEINAAAVSTLLRGAPLRDAPGWLAVLWVLGLSTLTPLAALRLQALRWLPVPVVLAAAGAVVAQLAFDGGRILPVAAPGAALLSALLGTLAVAYATDLRDRRHLRAAFARYVPPSVVDEVVAQAGDDLRLGGVRREGTVLFCDLRGFTSVAEHLEPEAVVALLNVYLSEMSAALLDHGGTIVSFMGDGIMAVFGAPLVQEDHADRALRAARELLGPRLDAFNAAAGTAEPMRLGVGVCSGPVLSGNVGSQRRVEYTAVGDTTNTAARLEQMTKAAGVPILIADSTRALLHDEPAAGLEPVGDLEIRGRQTRLKAWTLA</sequence>
<evidence type="ECO:0000256" key="1">
    <source>
        <dbReference type="ARBA" id="ARBA00005381"/>
    </source>
</evidence>
<dbReference type="InterPro" id="IPR007890">
    <property type="entry name" value="CHASE2"/>
</dbReference>
<feature type="transmembrane region" description="Helical" evidence="2">
    <location>
        <begin position="310"/>
        <end position="329"/>
    </location>
</feature>
<dbReference type="InterPro" id="IPR050697">
    <property type="entry name" value="Adenylyl/Guanylyl_Cyclase_3/4"/>
</dbReference>
<dbReference type="SMART" id="SM01080">
    <property type="entry name" value="CHASE2"/>
    <property type="match status" value="1"/>
</dbReference>
<dbReference type="EMBL" id="CP114014">
    <property type="protein sequence ID" value="XAY07605.1"/>
    <property type="molecule type" value="Genomic_DNA"/>
</dbReference>
<dbReference type="KEGG" id="parq:DSM112329_04493"/>
<gene>
    <name evidence="4" type="ORF">DSM112329_04493</name>
</gene>
<name>A0AAU7B152_9ACTN</name>
<keyword evidence="2" id="KW-0472">Membrane</keyword>
<evidence type="ECO:0000259" key="3">
    <source>
        <dbReference type="PROSITE" id="PS50125"/>
    </source>
</evidence>
<keyword evidence="2" id="KW-0812">Transmembrane</keyword>
<dbReference type="SMART" id="SM00044">
    <property type="entry name" value="CYCc"/>
    <property type="match status" value="1"/>
</dbReference>
<dbReference type="GO" id="GO:0009190">
    <property type="term" value="P:cyclic nucleotide biosynthetic process"/>
    <property type="evidence" value="ECO:0007669"/>
    <property type="project" value="InterPro"/>
</dbReference>
<protein>
    <recommendedName>
        <fullName evidence="3">Guanylate cyclase domain-containing protein</fullName>
    </recommendedName>
</protein>
<reference evidence="4" key="1">
    <citation type="submission" date="2022-12" db="EMBL/GenBank/DDBJ databases">
        <title>Paraconexibacter alkalitolerans sp. nov. and Baekduia alba sp. nov., isolated from soil and emended description of the genera Paraconexibacter (Chun et al., 2020) and Baekduia (An et al., 2020).</title>
        <authorList>
            <person name="Vieira S."/>
            <person name="Huber K.J."/>
            <person name="Geppert A."/>
            <person name="Wolf J."/>
            <person name="Neumann-Schaal M."/>
            <person name="Muesken M."/>
            <person name="Overmann J."/>
        </authorList>
    </citation>
    <scope>NUCLEOTIDE SEQUENCE</scope>
    <source>
        <strain evidence="4">AEG42_29</strain>
    </source>
</reference>
<dbReference type="PANTHER" id="PTHR43081">
    <property type="entry name" value="ADENYLATE CYCLASE, TERMINAL-DIFFERENTIATION SPECIFIC-RELATED"/>
    <property type="match status" value="1"/>
</dbReference>
<dbReference type="InterPro" id="IPR029787">
    <property type="entry name" value="Nucleotide_cyclase"/>
</dbReference>
<dbReference type="GO" id="GO:0035556">
    <property type="term" value="P:intracellular signal transduction"/>
    <property type="evidence" value="ECO:0007669"/>
    <property type="project" value="InterPro"/>
</dbReference>
<dbReference type="PROSITE" id="PS50125">
    <property type="entry name" value="GUANYLATE_CYCLASE_2"/>
    <property type="match status" value="1"/>
</dbReference>
<keyword evidence="2" id="KW-1133">Transmembrane helix</keyword>